<keyword evidence="3" id="KW-1185">Reference proteome</keyword>
<reference evidence="3" key="1">
    <citation type="journal article" date="2019" name="Int. J. Syst. Evol. Microbiol.">
        <title>The Global Catalogue of Microorganisms (GCM) 10K type strain sequencing project: providing services to taxonomists for standard genome sequencing and annotation.</title>
        <authorList>
            <consortium name="The Broad Institute Genomics Platform"/>
            <consortium name="The Broad Institute Genome Sequencing Center for Infectious Disease"/>
            <person name="Wu L."/>
            <person name="Ma J."/>
        </authorList>
    </citation>
    <scope>NUCLEOTIDE SEQUENCE [LARGE SCALE GENOMIC DNA]</scope>
    <source>
        <strain evidence="3">CECT 7131</strain>
    </source>
</reference>
<sequence length="115" mass="11331">MFRTAALATLIALGAAGAPAFAQDNGPRLVGGGGDGGPRVEYPVPSENVVGGGYARLTGDASSRSLAYAGRTTAQASSGLIGVLVGGANEQKLVYVPAPTYGAALASQRATQPRG</sequence>
<evidence type="ECO:0000256" key="1">
    <source>
        <dbReference type="SAM" id="SignalP"/>
    </source>
</evidence>
<feature type="signal peptide" evidence="1">
    <location>
        <begin position="1"/>
        <end position="22"/>
    </location>
</feature>
<name>A0ABT8AAD0_9PROT</name>
<comment type="caution">
    <text evidence="2">The sequence shown here is derived from an EMBL/GenBank/DDBJ whole genome shotgun (WGS) entry which is preliminary data.</text>
</comment>
<evidence type="ECO:0000313" key="2">
    <source>
        <dbReference type="EMBL" id="MDN3566792.1"/>
    </source>
</evidence>
<accession>A0ABT8AAD0</accession>
<proteinExistence type="predicted"/>
<gene>
    <name evidence="2" type="ORF">QWZ14_20645</name>
</gene>
<feature type="chain" id="PRO_5046509193" evidence="1">
    <location>
        <begin position="23"/>
        <end position="115"/>
    </location>
</feature>
<protein>
    <submittedName>
        <fullName evidence="2">Uncharacterized protein</fullName>
    </submittedName>
</protein>
<dbReference type="Proteomes" id="UP001529369">
    <property type="component" value="Unassembled WGS sequence"/>
</dbReference>
<dbReference type="RefSeq" id="WP_290318747.1">
    <property type="nucleotide sequence ID" value="NZ_JAUFPN010000182.1"/>
</dbReference>
<organism evidence="2 3">
    <name type="scientific">Paeniroseomonas aquatica</name>
    <dbReference type="NCBI Taxonomy" id="373043"/>
    <lineage>
        <taxon>Bacteria</taxon>
        <taxon>Pseudomonadati</taxon>
        <taxon>Pseudomonadota</taxon>
        <taxon>Alphaproteobacteria</taxon>
        <taxon>Acetobacterales</taxon>
        <taxon>Acetobacteraceae</taxon>
        <taxon>Paeniroseomonas</taxon>
    </lineage>
</organism>
<evidence type="ECO:0000313" key="3">
    <source>
        <dbReference type="Proteomes" id="UP001529369"/>
    </source>
</evidence>
<dbReference type="EMBL" id="JAUFPN010000182">
    <property type="protein sequence ID" value="MDN3566792.1"/>
    <property type="molecule type" value="Genomic_DNA"/>
</dbReference>
<keyword evidence="1" id="KW-0732">Signal</keyword>